<evidence type="ECO:0000313" key="2">
    <source>
        <dbReference type="EMBL" id="KAK6502805.1"/>
    </source>
</evidence>
<evidence type="ECO:0000313" key="3">
    <source>
        <dbReference type="Proteomes" id="UP001370758"/>
    </source>
</evidence>
<dbReference type="EMBL" id="JAVHJL010000005">
    <property type="protein sequence ID" value="KAK6502805.1"/>
    <property type="molecule type" value="Genomic_DNA"/>
</dbReference>
<keyword evidence="3" id="KW-1185">Reference proteome</keyword>
<feature type="region of interest" description="Disordered" evidence="1">
    <location>
        <begin position="320"/>
        <end position="357"/>
    </location>
</feature>
<sequence>MEPLPTNGGVLNLLLSLAKLSQTINDFRDRFQSAEPEIRQLMDEANMINSLSLTLKHLDDSQGAISRDLASDLGSVLQGINATVIETEVFLTTALSKKFQGVYWGFTGKKQCAQFCRRLESYRSTLNITLTLVTVVRIKEKRLDLVVRIVLNADVVMAIHRIRSSRQEPRSRGDEILNSTHDIIQGIPRAGGGDQYVLRKYLSELETVDENSTAIGTQEDQQENPLDTGSVIPWANGAFSNGFATESLYSGPTIPWENINNAFSNHPTESLYAGPIMPRANVDITSSNEFEQTESLYSGPVVDTPWTDDGFPNRPKESLYHEPINPKTGETPSSHLVGSPHGGPTGYGMSAASSNQPTPLYSSLASIPVYHQELIPHSFAEITQDNTRPRRFSTRPRAPVDSNRVKGAADRWNINLDRPDYIHPIPPNSSRLALPPPTLTARGGHFALCANARPSKENKYPHGCIFRSVEKSPGSRQENWVGVCWPFDKKYYEEREIIHMAFYGGIGGLVTVLSRSDLKKTEICIVGWDTSITPHHPVGHIRSLSPVLMLKRERRIYNVTALSPDGRYFAFESISGISLFDIQTKSEKVGFIKGSNKKYEESLTWSQSSKKLLRFFVEGSLGSRTSILEIYDVVTGGKAIFRAKIDSLLSTYKLHLSDIDRSSLQFHFSGTDNDIHIVRPIIWGGNQPESNSLTTRSAKELSQRAFWGIIDTKRSNLSLRDTGRKGEERFRYPTFSPDCSCFLWRHSSSLLVQKHGVGGSDSGGSCHMMTRSTVGDGIKNSKFPDNTYQGYTFDFEGRFILATSLSSGGDLEIHIWESNF</sequence>
<accession>A0AAV9W6H7</accession>
<evidence type="ECO:0008006" key="4">
    <source>
        <dbReference type="Google" id="ProtNLM"/>
    </source>
</evidence>
<comment type="caution">
    <text evidence="2">The sequence shown here is derived from an EMBL/GenBank/DDBJ whole genome shotgun (WGS) entry which is preliminary data.</text>
</comment>
<proteinExistence type="predicted"/>
<dbReference type="SUPFAM" id="SSF82171">
    <property type="entry name" value="DPP6 N-terminal domain-like"/>
    <property type="match status" value="1"/>
</dbReference>
<evidence type="ECO:0000256" key="1">
    <source>
        <dbReference type="SAM" id="MobiDB-lite"/>
    </source>
</evidence>
<protein>
    <recommendedName>
        <fullName evidence="4">Fungal N-terminal domain-containing protein</fullName>
    </recommendedName>
</protein>
<dbReference type="AlphaFoldDB" id="A0AAV9W6H7"/>
<organism evidence="2 3">
    <name type="scientific">Arthrobotrys musiformis</name>
    <dbReference type="NCBI Taxonomy" id="47236"/>
    <lineage>
        <taxon>Eukaryota</taxon>
        <taxon>Fungi</taxon>
        <taxon>Dikarya</taxon>
        <taxon>Ascomycota</taxon>
        <taxon>Pezizomycotina</taxon>
        <taxon>Orbiliomycetes</taxon>
        <taxon>Orbiliales</taxon>
        <taxon>Orbiliaceae</taxon>
        <taxon>Arthrobotrys</taxon>
    </lineage>
</organism>
<reference evidence="2 3" key="1">
    <citation type="submission" date="2023-08" db="EMBL/GenBank/DDBJ databases">
        <authorList>
            <person name="Palmer J.M."/>
        </authorList>
    </citation>
    <scope>NUCLEOTIDE SEQUENCE [LARGE SCALE GENOMIC DNA]</scope>
    <source>
        <strain evidence="2 3">TWF481</strain>
    </source>
</reference>
<name>A0AAV9W6H7_9PEZI</name>
<dbReference type="Proteomes" id="UP001370758">
    <property type="component" value="Unassembled WGS sequence"/>
</dbReference>
<gene>
    <name evidence="2" type="ORF">TWF481_007850</name>
</gene>